<dbReference type="GO" id="GO:0016747">
    <property type="term" value="F:acyltransferase activity, transferring groups other than amino-acyl groups"/>
    <property type="evidence" value="ECO:0007669"/>
    <property type="project" value="InterPro"/>
</dbReference>
<feature type="domain" description="N-acetyltransferase" evidence="1">
    <location>
        <begin position="14"/>
        <end position="173"/>
    </location>
</feature>
<name>A0A285N1C4_9FLAO</name>
<accession>A0A285N1C4</accession>
<dbReference type="Pfam" id="PF13302">
    <property type="entry name" value="Acetyltransf_3"/>
    <property type="match status" value="1"/>
</dbReference>
<evidence type="ECO:0000313" key="2">
    <source>
        <dbReference type="EMBL" id="SNZ01551.1"/>
    </source>
</evidence>
<dbReference type="AlphaFoldDB" id="A0A285N1C4"/>
<keyword evidence="3" id="KW-1185">Reference proteome</keyword>
<dbReference type="InterPro" id="IPR016181">
    <property type="entry name" value="Acyl_CoA_acyltransferase"/>
</dbReference>
<keyword evidence="2" id="KW-0808">Transferase</keyword>
<proteinExistence type="predicted"/>
<dbReference type="RefSeq" id="WP_097046996.1">
    <property type="nucleotide sequence ID" value="NZ_OBEH01000006.1"/>
</dbReference>
<evidence type="ECO:0000259" key="1">
    <source>
        <dbReference type="PROSITE" id="PS51186"/>
    </source>
</evidence>
<dbReference type="OrthoDB" id="9795199at2"/>
<dbReference type="PANTHER" id="PTHR43610">
    <property type="entry name" value="BLL6696 PROTEIN"/>
    <property type="match status" value="1"/>
</dbReference>
<dbReference type="Gene3D" id="3.40.630.30">
    <property type="match status" value="1"/>
</dbReference>
<evidence type="ECO:0000313" key="3">
    <source>
        <dbReference type="Proteomes" id="UP000219048"/>
    </source>
</evidence>
<gene>
    <name evidence="2" type="ORF">SAMN06265377_3393</name>
</gene>
<dbReference type="Proteomes" id="UP000219048">
    <property type="component" value="Unassembled WGS sequence"/>
</dbReference>
<dbReference type="PANTHER" id="PTHR43610:SF1">
    <property type="entry name" value="N-ACETYLTRANSFERASE DOMAIN-CONTAINING PROTEIN"/>
    <property type="match status" value="1"/>
</dbReference>
<organism evidence="2 3">
    <name type="scientific">Flagellimonas pacifica</name>
    <dbReference type="NCBI Taxonomy" id="1247520"/>
    <lineage>
        <taxon>Bacteria</taxon>
        <taxon>Pseudomonadati</taxon>
        <taxon>Bacteroidota</taxon>
        <taxon>Flavobacteriia</taxon>
        <taxon>Flavobacteriales</taxon>
        <taxon>Flavobacteriaceae</taxon>
        <taxon>Flagellimonas</taxon>
    </lineage>
</organism>
<dbReference type="SUPFAM" id="SSF55729">
    <property type="entry name" value="Acyl-CoA N-acyltransferases (Nat)"/>
    <property type="match status" value="1"/>
</dbReference>
<dbReference type="PROSITE" id="PS51186">
    <property type="entry name" value="GNAT"/>
    <property type="match status" value="1"/>
</dbReference>
<protein>
    <submittedName>
        <fullName evidence="2">Protein N-acetyltransferase, RimJ/RimL family</fullName>
    </submittedName>
</protein>
<reference evidence="3" key="1">
    <citation type="submission" date="2017-09" db="EMBL/GenBank/DDBJ databases">
        <authorList>
            <person name="Varghese N."/>
            <person name="Submissions S."/>
        </authorList>
    </citation>
    <scope>NUCLEOTIDE SEQUENCE [LARGE SCALE GENOMIC DNA]</scope>
    <source>
        <strain evidence="3">DSM 25885</strain>
    </source>
</reference>
<sequence>MSFDRQPTLENDLISLRPLLPQDFDSLYEVAADSLIWEQHPDKERCTMSGFTSFFNESLSSKGALLIFDKESGKLIGSSRFNLLEDAPDAVEIGWTFLSRSYWGGPYNKSSKQLMISYGLRFVKEILLFVDRDNVRSQRAVEKLSVLDGIELTVDHSFQKFGDNIVYKIRKLKLT</sequence>
<dbReference type="InterPro" id="IPR000182">
    <property type="entry name" value="GNAT_dom"/>
</dbReference>
<dbReference type="EMBL" id="OBEH01000006">
    <property type="protein sequence ID" value="SNZ01551.1"/>
    <property type="molecule type" value="Genomic_DNA"/>
</dbReference>